<dbReference type="GO" id="GO:0010737">
    <property type="term" value="P:protein kinase A signaling"/>
    <property type="evidence" value="ECO:0007669"/>
    <property type="project" value="TreeGrafter"/>
</dbReference>
<dbReference type="GO" id="GO:0141156">
    <property type="term" value="P:cAMP/PKA signal transduction"/>
    <property type="evidence" value="ECO:0007669"/>
    <property type="project" value="EnsemblFungi"/>
</dbReference>
<feature type="region of interest" description="Disordered" evidence="2">
    <location>
        <begin position="801"/>
        <end position="821"/>
    </location>
</feature>
<feature type="region of interest" description="Disordered" evidence="2">
    <location>
        <begin position="834"/>
        <end position="857"/>
    </location>
</feature>
<dbReference type="Pfam" id="PF05794">
    <property type="entry name" value="Tcp11"/>
    <property type="match status" value="1"/>
</dbReference>
<proteinExistence type="inferred from homology"/>
<feature type="compositionally biased region" description="Polar residues" evidence="2">
    <location>
        <begin position="107"/>
        <end position="117"/>
    </location>
</feature>
<feature type="region of interest" description="Disordered" evidence="2">
    <location>
        <begin position="1"/>
        <end position="135"/>
    </location>
</feature>
<evidence type="ECO:0000313" key="3">
    <source>
        <dbReference type="EMBL" id="CEP64251.1"/>
    </source>
</evidence>
<feature type="compositionally biased region" description="Low complexity" evidence="2">
    <location>
        <begin position="119"/>
        <end position="128"/>
    </location>
</feature>
<evidence type="ECO:0000256" key="1">
    <source>
        <dbReference type="ARBA" id="ARBA00010954"/>
    </source>
</evidence>
<feature type="compositionally biased region" description="Low complexity" evidence="2">
    <location>
        <begin position="79"/>
        <end position="88"/>
    </location>
</feature>
<dbReference type="Proteomes" id="UP000054304">
    <property type="component" value="Unassembled WGS sequence"/>
</dbReference>
<dbReference type="InterPro" id="IPR008862">
    <property type="entry name" value="Tcp11"/>
</dbReference>
<dbReference type="RefSeq" id="XP_022630460.1">
    <property type="nucleotide sequence ID" value="XM_022770554.1"/>
</dbReference>
<sequence length="901" mass="101222">MEHTRTQTNTPPAEAVGLHGDRRRGSSGNAAVVTAAVGVGVAGRSGPGSGSESGPASSSSSSSSTSVSPPAGGNGGSGTTRTMASTTTESHRTANGDYVGDVRASSDHGTITPSQHVGSEPSSQPQQEQHNEELPQDPHQVYFQPPALFKPFDGKTGRFLGSPNRIDPAVATADSLAPQTVSADLDDEMRSGISDRPDLAALASLKASAGKSNKFRSLSVPSILHSSLRTMGLSTTGGLFTLQQQQHQQQRQEQQQQQLLLLQQQQQLEDRQKLGNEHINVHPQLPAQQSALHLNRGIKKKRQSKHSASLRHALLMHQGMQSSNHKVSLTDRIKYMKSYPGPMPLPPINLQCLKEIDLQEIVKNPQLRHDIIFDPLLQFRPNLDGERGFKKKQVSEKYWYDVENEIFVYKWKPETFKMNQTRLVPLFNSLKEVLTTIVPQKEVHTVENVLDTELLVQELLKGSLMMSSFADWLAQLFKHHCAPMRDPWVDKMSSKFKESEDEKSVPKLVEGLRLVFQILEAMKLDIANHQIRILRPALLSNAVEFEKQYFQSLMTTNRVDLKSSFKWFQDKCVEYQQSALESNQRYQAPEVYRFCIRSIISLLSCRKMVRDYPTSLSFDHARLVLLRADIRQIVCLLVCRLLFKQLVTNDTTMDKPMKEHILNSYTNRKLKDEIVSIITDEHGNCRWTKNTMAIAIHFCKTISDLRQDYLLQRTMQDVTLARSTSESHPIVQAPSLNNAQIDFSKSWLSKQTQPLSEVYGVLETRVLQQLENSIFSRSGCTQDGTIKQNFVHLCSTMTANNGSTKSAAASSRTRPNTSSSTTFKEVFALQQQQQQQQEQEQQQQHKQQPVSAQGSSGGLATVDMEEFESLFCHLYTLVNFHWSVFGCLYMDYLGDKMEAVH</sequence>
<dbReference type="PANTHER" id="PTHR12832">
    <property type="entry name" value="TESTIS-SPECIFIC PROTEIN PBS13 T-COMPLEX 11"/>
    <property type="match status" value="1"/>
</dbReference>
<name>A0A0C7N8L1_9SACH</name>
<comment type="similarity">
    <text evidence="1">Belongs to the TCP11 family.</text>
</comment>
<organism evidence="3 4">
    <name type="scientific">Lachancea lanzarotensis</name>
    <dbReference type="NCBI Taxonomy" id="1245769"/>
    <lineage>
        <taxon>Eukaryota</taxon>
        <taxon>Fungi</taxon>
        <taxon>Dikarya</taxon>
        <taxon>Ascomycota</taxon>
        <taxon>Saccharomycotina</taxon>
        <taxon>Saccharomycetes</taxon>
        <taxon>Saccharomycetales</taxon>
        <taxon>Saccharomycetaceae</taxon>
        <taxon>Lachancea</taxon>
    </lineage>
</organism>
<feature type="compositionally biased region" description="Low complexity" evidence="2">
    <location>
        <begin position="52"/>
        <end position="71"/>
    </location>
</feature>
<feature type="compositionally biased region" description="Low complexity" evidence="2">
    <location>
        <begin position="806"/>
        <end position="821"/>
    </location>
</feature>
<dbReference type="AlphaFoldDB" id="A0A0C7N8L1"/>
<gene>
    <name evidence="3" type="ORF">LALA0_S10e05930g</name>
</gene>
<dbReference type="OrthoDB" id="276323at2759"/>
<evidence type="ECO:0000313" key="4">
    <source>
        <dbReference type="Proteomes" id="UP000054304"/>
    </source>
</evidence>
<keyword evidence="4" id="KW-1185">Reference proteome</keyword>
<dbReference type="EMBL" id="LN736369">
    <property type="protein sequence ID" value="CEP64251.1"/>
    <property type="molecule type" value="Genomic_DNA"/>
</dbReference>
<evidence type="ECO:0000256" key="2">
    <source>
        <dbReference type="SAM" id="MobiDB-lite"/>
    </source>
</evidence>
<protein>
    <submittedName>
        <fullName evidence="3">LALA0S10e05930g1_1</fullName>
    </submittedName>
</protein>
<feature type="compositionally biased region" description="Polar residues" evidence="2">
    <location>
        <begin position="1"/>
        <end position="11"/>
    </location>
</feature>
<dbReference type="GeneID" id="34687798"/>
<dbReference type="STRING" id="1245769.A0A0C7N8L1"/>
<dbReference type="GO" id="GO:0005634">
    <property type="term" value="C:nucleus"/>
    <property type="evidence" value="ECO:0007669"/>
    <property type="project" value="EnsemblFungi"/>
</dbReference>
<feature type="compositionally biased region" description="Low complexity" evidence="2">
    <location>
        <begin position="26"/>
        <end position="39"/>
    </location>
</feature>
<feature type="compositionally biased region" description="Low complexity" evidence="2">
    <location>
        <begin position="834"/>
        <end position="848"/>
    </location>
</feature>
<dbReference type="PANTHER" id="PTHR12832:SF11">
    <property type="entry name" value="LD23868P"/>
    <property type="match status" value="1"/>
</dbReference>
<dbReference type="HOGENOM" id="CLU_009875_0_0_1"/>
<feature type="compositionally biased region" description="Gly residues" evidence="2">
    <location>
        <begin position="40"/>
        <end position="51"/>
    </location>
</feature>
<reference evidence="3 4" key="1">
    <citation type="submission" date="2014-12" db="EMBL/GenBank/DDBJ databases">
        <authorList>
            <person name="Neuveglise Cecile"/>
        </authorList>
    </citation>
    <scope>NUCLEOTIDE SEQUENCE [LARGE SCALE GENOMIC DNA]</scope>
    <source>
        <strain evidence="3 4">CBS 12615</strain>
    </source>
</reference>
<accession>A0A0C7N8L1</accession>